<comment type="caution">
    <text evidence="1">The sequence shown here is derived from an EMBL/GenBank/DDBJ whole genome shotgun (WGS) entry which is preliminary data.</text>
</comment>
<keyword evidence="2" id="KW-1185">Reference proteome</keyword>
<protein>
    <submittedName>
        <fullName evidence="1">Uncharacterized protein</fullName>
    </submittedName>
</protein>
<evidence type="ECO:0000313" key="1">
    <source>
        <dbReference type="EMBL" id="KAJ8122458.1"/>
    </source>
</evidence>
<name>A0ACC2J5L0_9PEZI</name>
<dbReference type="EMBL" id="JAPUUL010003558">
    <property type="protein sequence ID" value="KAJ8122458.1"/>
    <property type="molecule type" value="Genomic_DNA"/>
</dbReference>
<organism evidence="1 2">
    <name type="scientific">Lasiodiplodia mahajangana</name>
    <dbReference type="NCBI Taxonomy" id="1108764"/>
    <lineage>
        <taxon>Eukaryota</taxon>
        <taxon>Fungi</taxon>
        <taxon>Dikarya</taxon>
        <taxon>Ascomycota</taxon>
        <taxon>Pezizomycotina</taxon>
        <taxon>Dothideomycetes</taxon>
        <taxon>Dothideomycetes incertae sedis</taxon>
        <taxon>Botryosphaeriales</taxon>
        <taxon>Botryosphaeriaceae</taxon>
        <taxon>Lasiodiplodia</taxon>
    </lineage>
</organism>
<accession>A0ACC2J5L0</accession>
<reference evidence="1" key="1">
    <citation type="submission" date="2022-12" db="EMBL/GenBank/DDBJ databases">
        <title>Genome Sequence of Lasiodiplodia mahajangana.</title>
        <authorList>
            <person name="Buettner E."/>
        </authorList>
    </citation>
    <scope>NUCLEOTIDE SEQUENCE</scope>
    <source>
        <strain evidence="1">VT137</strain>
    </source>
</reference>
<evidence type="ECO:0000313" key="2">
    <source>
        <dbReference type="Proteomes" id="UP001153332"/>
    </source>
</evidence>
<proteinExistence type="predicted"/>
<dbReference type="Proteomes" id="UP001153332">
    <property type="component" value="Unassembled WGS sequence"/>
</dbReference>
<sequence>MPAVVAMTETQHLAEADLDSSEDEDLSGASPSTFELERTASERHAFLFQHNLNSSGPDIRELHPLPSQIPFLLDVFYENVNLVVQIVHMPTVREMARHSRGSDITQLTPANEALMFSIYYAAITSMEEEDVLKNFGSTKTDLNLRYRLGLEHALARADFLNVPDIVLVQAFAIFLLLVRRHDSPRFVWMMTGLAIRMGHALGLQRDGSHFKNLTPYEVDIRRRVWYLLCSIDVRASEDQGTDFTIQYGSFDTKLPLNINDGDIEVHTQVTPMEREGVTDMTLPIVSMEISNISRQVMSPGLSLDEQNRLLNTMYTTLEERYLRFSSAAGNIAYWVIVVTTRLVVAKLTLFTHLPVLFSSPGEHFSDEVRNKLLVAAIEVAELNHALNAEKACRQWRWVYQTYTHWHAIVYLLLDICRRPWSPIVDRAWAALHSPWLIPARSKLDKGLRTWVPLQKLMFKAKLRRNAELRRLRGDASAARQLEVDDRKLPIPSTVSSVSANAVADIFRENWRKLVGLLETPEGYTRAGEQVSPDPLASMGSTQIFSDPTGPGLSDAARSGVNSQSSGPPMNRPTAHESSYKISASPRVSDAMAVDDPFSNGFQFNAFSEPTIDWSKGHPESDGLLGWFWADADPSVDVFAGVDMDAMDFNFNLDGEIDWHNWVESAKGMEINAHTSANNTNNNNG</sequence>
<gene>
    <name evidence="1" type="ORF">O1611_g9832</name>
</gene>